<dbReference type="Proteomes" id="UP001629059">
    <property type="component" value="Unassembled WGS sequence"/>
</dbReference>
<protein>
    <recommendedName>
        <fullName evidence="3">Apea-like HEPN domain-containing protein</fullName>
    </recommendedName>
</protein>
<dbReference type="EMBL" id="JBELQB010000006">
    <property type="protein sequence ID" value="MFL9837692.1"/>
    <property type="molecule type" value="Genomic_DNA"/>
</dbReference>
<name>A0ABW8YD69_9FLAO</name>
<dbReference type="RefSeq" id="WP_408074698.1">
    <property type="nucleotide sequence ID" value="NZ_JBELQB010000006.1"/>
</dbReference>
<keyword evidence="2" id="KW-1185">Reference proteome</keyword>
<reference evidence="1 2" key="1">
    <citation type="submission" date="2024-06" db="EMBL/GenBank/DDBJ databases">
        <authorList>
            <person name="Kaempfer P."/>
            <person name="Viver T."/>
        </authorList>
    </citation>
    <scope>NUCLEOTIDE SEQUENCE [LARGE SCALE GENOMIC DNA]</scope>
    <source>
        <strain evidence="1 2">ST-75</strain>
    </source>
</reference>
<sequence length="579" mass="68306">MKEKRLTNWNDDKNLDCLLFFALRIKELVFDYTLDSFKYPALNTSTICTEAIELISEIENENVSEKSIIPVLEELIYKIKNDSIVKEIIDDISYYINFGDYSNLREIKLKIEILHHKLSPRKYIEFVKKRLTEIIKSNKEKKLIYELSTNYISSLINLGYSQAFINLKVNSIFFSKDKIENFDSLEKFFSNFEYNLKIYTVILKASDIFDEISNTSPIFKCEITNSVDNELKKFDKKNFLFSKNKNQRFLVLPKIKCYDPLTAKNIAEYKVNKLSKLFVFFHHRNHPDWSKKALVIENDNESFIINERVSAMAKNYDWKPKKAAIKLNSLIKGLQLDKSSFSKYDRVIDLHGLSVQNKIIENQLLQNWIAFETLLVGYNNTSKIDQVIQHLLPFLLNRYIRKQIDELIRSINRFDSKFFFSKIRTITEGENIIEKFTALLVLEKYKATRFEFYEKLEKSPLAKFRMSEFHTKFSDLKSVKSHIENHKRKVTWQIKRMYRSRNLIVHVGIVPDFTEILVENSHTYLDILVNTINYLSIKEKSINSIEQAIKEAEIINSKNKKAISSSQSIDEHNYISILL</sequence>
<organism evidence="1 2">
    <name type="scientific">Flavobacterium rhizophilum</name>
    <dbReference type="NCBI Taxonomy" id="3163296"/>
    <lineage>
        <taxon>Bacteria</taxon>
        <taxon>Pseudomonadati</taxon>
        <taxon>Bacteroidota</taxon>
        <taxon>Flavobacteriia</taxon>
        <taxon>Flavobacteriales</taxon>
        <taxon>Flavobacteriaceae</taxon>
        <taxon>Flavobacterium</taxon>
    </lineage>
</organism>
<comment type="caution">
    <text evidence="1">The sequence shown here is derived from an EMBL/GenBank/DDBJ whole genome shotgun (WGS) entry which is preliminary data.</text>
</comment>
<gene>
    <name evidence="1" type="ORF">ABS768_09305</name>
</gene>
<proteinExistence type="predicted"/>
<evidence type="ECO:0000313" key="2">
    <source>
        <dbReference type="Proteomes" id="UP001629059"/>
    </source>
</evidence>
<evidence type="ECO:0000313" key="1">
    <source>
        <dbReference type="EMBL" id="MFL9837692.1"/>
    </source>
</evidence>
<evidence type="ECO:0008006" key="3">
    <source>
        <dbReference type="Google" id="ProtNLM"/>
    </source>
</evidence>
<accession>A0ABW8YD69</accession>